<dbReference type="Proteomes" id="UP001596174">
    <property type="component" value="Unassembled WGS sequence"/>
</dbReference>
<dbReference type="SUPFAM" id="SSF48498">
    <property type="entry name" value="Tetracyclin repressor-like, C-terminal domain"/>
    <property type="match status" value="1"/>
</dbReference>
<accession>A0ABW1G4T7</accession>
<evidence type="ECO:0000256" key="4">
    <source>
        <dbReference type="PROSITE-ProRule" id="PRU00335"/>
    </source>
</evidence>
<dbReference type="InterPro" id="IPR036271">
    <property type="entry name" value="Tet_transcr_reg_TetR-rel_C_sf"/>
</dbReference>
<evidence type="ECO:0000313" key="7">
    <source>
        <dbReference type="Proteomes" id="UP001596174"/>
    </source>
</evidence>
<organism evidence="6 7">
    <name type="scientific">Streptacidiphilus monticola</name>
    <dbReference type="NCBI Taxonomy" id="2161674"/>
    <lineage>
        <taxon>Bacteria</taxon>
        <taxon>Bacillati</taxon>
        <taxon>Actinomycetota</taxon>
        <taxon>Actinomycetes</taxon>
        <taxon>Kitasatosporales</taxon>
        <taxon>Streptomycetaceae</taxon>
        <taxon>Streptacidiphilus</taxon>
    </lineage>
</organism>
<feature type="DNA-binding region" description="H-T-H motif" evidence="4">
    <location>
        <begin position="34"/>
        <end position="53"/>
    </location>
</feature>
<dbReference type="PANTHER" id="PTHR30055">
    <property type="entry name" value="HTH-TYPE TRANSCRIPTIONAL REGULATOR RUTR"/>
    <property type="match status" value="1"/>
</dbReference>
<dbReference type="Pfam" id="PF00440">
    <property type="entry name" value="TetR_N"/>
    <property type="match status" value="1"/>
</dbReference>
<name>A0ABW1G4T7_9ACTN</name>
<evidence type="ECO:0000313" key="6">
    <source>
        <dbReference type="EMBL" id="MFC5909068.1"/>
    </source>
</evidence>
<dbReference type="Gene3D" id="1.10.357.10">
    <property type="entry name" value="Tetracycline Repressor, domain 2"/>
    <property type="match status" value="1"/>
</dbReference>
<dbReference type="PROSITE" id="PS50977">
    <property type="entry name" value="HTH_TETR_2"/>
    <property type="match status" value="1"/>
</dbReference>
<dbReference type="EMBL" id="JBHSQJ010000072">
    <property type="protein sequence ID" value="MFC5909068.1"/>
    <property type="molecule type" value="Genomic_DNA"/>
</dbReference>
<dbReference type="InterPro" id="IPR009057">
    <property type="entry name" value="Homeodomain-like_sf"/>
</dbReference>
<gene>
    <name evidence="6" type="ORF">ACFP3V_17830</name>
</gene>
<feature type="domain" description="HTH tetR-type" evidence="5">
    <location>
        <begin position="11"/>
        <end position="71"/>
    </location>
</feature>
<keyword evidence="2 4" id="KW-0238">DNA-binding</keyword>
<dbReference type="RefSeq" id="WP_380584624.1">
    <property type="nucleotide sequence ID" value="NZ_JBHSQJ010000072.1"/>
</dbReference>
<dbReference type="InterPro" id="IPR050109">
    <property type="entry name" value="HTH-type_TetR-like_transc_reg"/>
</dbReference>
<dbReference type="InterPro" id="IPR001647">
    <property type="entry name" value="HTH_TetR"/>
</dbReference>
<keyword evidence="3" id="KW-0804">Transcription</keyword>
<keyword evidence="7" id="KW-1185">Reference proteome</keyword>
<dbReference type="InterPro" id="IPR011075">
    <property type="entry name" value="TetR_C"/>
</dbReference>
<dbReference type="Gene3D" id="1.10.10.60">
    <property type="entry name" value="Homeodomain-like"/>
    <property type="match status" value="1"/>
</dbReference>
<dbReference type="PRINTS" id="PR00455">
    <property type="entry name" value="HTHTETR"/>
</dbReference>
<evidence type="ECO:0000256" key="1">
    <source>
        <dbReference type="ARBA" id="ARBA00023015"/>
    </source>
</evidence>
<dbReference type="SUPFAM" id="SSF46689">
    <property type="entry name" value="Homeodomain-like"/>
    <property type="match status" value="1"/>
</dbReference>
<evidence type="ECO:0000256" key="2">
    <source>
        <dbReference type="ARBA" id="ARBA00023125"/>
    </source>
</evidence>
<evidence type="ECO:0000259" key="5">
    <source>
        <dbReference type="PROSITE" id="PS50977"/>
    </source>
</evidence>
<reference evidence="7" key="1">
    <citation type="journal article" date="2019" name="Int. J. Syst. Evol. Microbiol.">
        <title>The Global Catalogue of Microorganisms (GCM) 10K type strain sequencing project: providing services to taxonomists for standard genome sequencing and annotation.</title>
        <authorList>
            <consortium name="The Broad Institute Genomics Platform"/>
            <consortium name="The Broad Institute Genome Sequencing Center for Infectious Disease"/>
            <person name="Wu L."/>
            <person name="Ma J."/>
        </authorList>
    </citation>
    <scope>NUCLEOTIDE SEQUENCE [LARGE SCALE GENOMIC DNA]</scope>
    <source>
        <strain evidence="7">JCM 4816</strain>
    </source>
</reference>
<comment type="caution">
    <text evidence="6">The sequence shown here is derived from an EMBL/GenBank/DDBJ whole genome shotgun (WGS) entry which is preliminary data.</text>
</comment>
<sequence length="200" mass="21567">MRRAGVRRRGAELEAAIFDAALEQLTSSGYARLSMEAVATAARTGKASVYRRWPSKEELVLDALRSTLPEPGVPPATGSLRGDLLEVLDRLRVAMTSPPGCAARAVISELDHERAAAFVGFMHERLVDPVKQLLREVFAAAEARGEIRPGSVTPAVVDVIPALMMYRSKLGGGEFTPADARAAVDEVLLPIVRTHRPDTT</sequence>
<dbReference type="Pfam" id="PF16859">
    <property type="entry name" value="TetR_C_11"/>
    <property type="match status" value="1"/>
</dbReference>
<keyword evidence="1" id="KW-0805">Transcription regulation</keyword>
<proteinExistence type="predicted"/>
<protein>
    <submittedName>
        <fullName evidence="6">TetR/AcrR family transcriptional regulator</fullName>
    </submittedName>
</protein>
<evidence type="ECO:0000256" key="3">
    <source>
        <dbReference type="ARBA" id="ARBA00023163"/>
    </source>
</evidence>
<dbReference type="PANTHER" id="PTHR30055:SF225">
    <property type="entry name" value="TRANSCRIPTIONAL REGULATORY PROTEIN-RELATED"/>
    <property type="match status" value="1"/>
</dbReference>